<dbReference type="Proteomes" id="UP000282837">
    <property type="component" value="Unassembled WGS sequence"/>
</dbReference>
<accession>A0A3S2V9M0</accession>
<comment type="caution">
    <text evidence="2">The sequence shown here is derived from an EMBL/GenBank/DDBJ whole genome shotgun (WGS) entry which is preliminary data.</text>
</comment>
<protein>
    <submittedName>
        <fullName evidence="2">Ribonuclease E inhibitor RraB</fullName>
    </submittedName>
</protein>
<dbReference type="SUPFAM" id="SSF89946">
    <property type="entry name" value="Hypothetical protein VC0424"/>
    <property type="match status" value="1"/>
</dbReference>
<keyword evidence="3" id="KW-1185">Reference proteome</keyword>
<name>A0A3S2V9M0_9SPHN</name>
<dbReference type="InterPro" id="IPR009671">
    <property type="entry name" value="RraB_dom"/>
</dbReference>
<dbReference type="Gene3D" id="3.30.70.970">
    <property type="entry name" value="RraB-like"/>
    <property type="match status" value="1"/>
</dbReference>
<sequence>MLLNYLPTFSGSQGVIMTALDENMVMLREWIEDGLDPSQPTVIDFIHSFHNADDADGFAQAAISIGYEAIAYEPVDEEGIWEVVASCIITPTCDAVTAVEEDLEALALDFDGDSEGWHLPEV</sequence>
<reference evidence="2 3" key="1">
    <citation type="submission" date="2019-01" db="EMBL/GenBank/DDBJ databases">
        <authorList>
            <person name="Chen W.-M."/>
        </authorList>
    </citation>
    <scope>NUCLEOTIDE SEQUENCE [LARGE SCALE GENOMIC DNA]</scope>
    <source>
        <strain evidence="2 3">FSY-9</strain>
    </source>
</reference>
<dbReference type="EMBL" id="SACO01000002">
    <property type="protein sequence ID" value="RVU07093.1"/>
    <property type="molecule type" value="Genomic_DNA"/>
</dbReference>
<dbReference type="OrthoDB" id="120234at2"/>
<dbReference type="Pfam" id="PF06877">
    <property type="entry name" value="RraB"/>
    <property type="match status" value="1"/>
</dbReference>
<feature type="domain" description="Regulator of ribonuclease activity B" evidence="1">
    <location>
        <begin position="21"/>
        <end position="117"/>
    </location>
</feature>
<evidence type="ECO:0000259" key="1">
    <source>
        <dbReference type="Pfam" id="PF06877"/>
    </source>
</evidence>
<evidence type="ECO:0000313" key="2">
    <source>
        <dbReference type="EMBL" id="RVU07093.1"/>
    </source>
</evidence>
<proteinExistence type="predicted"/>
<organism evidence="2 3">
    <name type="scientific">Novosphingobium umbonatum</name>
    <dbReference type="NCBI Taxonomy" id="1908524"/>
    <lineage>
        <taxon>Bacteria</taxon>
        <taxon>Pseudomonadati</taxon>
        <taxon>Pseudomonadota</taxon>
        <taxon>Alphaproteobacteria</taxon>
        <taxon>Sphingomonadales</taxon>
        <taxon>Sphingomonadaceae</taxon>
        <taxon>Novosphingobium</taxon>
    </lineage>
</organism>
<evidence type="ECO:0000313" key="3">
    <source>
        <dbReference type="Proteomes" id="UP000282837"/>
    </source>
</evidence>
<dbReference type="AlphaFoldDB" id="A0A3S2V9M0"/>
<gene>
    <name evidence="2" type="ORF">EOE18_03845</name>
</gene>
<dbReference type="InterPro" id="IPR036701">
    <property type="entry name" value="RraB-like_sf"/>
</dbReference>